<reference evidence="19" key="2">
    <citation type="submission" date="2025-09" db="UniProtKB">
        <authorList>
            <consortium name="Ensembl"/>
        </authorList>
    </citation>
    <scope>IDENTIFICATION</scope>
</reference>
<dbReference type="Pfam" id="PF23092">
    <property type="entry name" value="Ubiquitin_6"/>
    <property type="match status" value="1"/>
</dbReference>
<comment type="subcellular location">
    <subcellularLocation>
        <location evidence="1">Cytoplasm</location>
        <location evidence="1">Cytoskeleton</location>
    </subcellularLocation>
</comment>
<keyword evidence="6" id="KW-0597">Phosphoprotein</keyword>
<evidence type="ECO:0000256" key="9">
    <source>
        <dbReference type="ARBA" id="ARBA00022902"/>
    </source>
</evidence>
<feature type="compositionally biased region" description="Polar residues" evidence="17">
    <location>
        <begin position="463"/>
        <end position="476"/>
    </location>
</feature>
<feature type="region of interest" description="Disordered" evidence="17">
    <location>
        <begin position="1139"/>
        <end position="1174"/>
    </location>
</feature>
<feature type="compositionally biased region" description="Polar residues" evidence="17">
    <location>
        <begin position="564"/>
        <end position="573"/>
    </location>
</feature>
<comment type="function">
    <text evidence="13">May be involved in neuronal migration.</text>
</comment>
<feature type="region of interest" description="Disordered" evidence="17">
    <location>
        <begin position="647"/>
        <end position="791"/>
    </location>
</feature>
<feature type="compositionally biased region" description="Low complexity" evidence="17">
    <location>
        <begin position="1219"/>
        <end position="1230"/>
    </location>
</feature>
<dbReference type="SUPFAM" id="SSF52540">
    <property type="entry name" value="P-loop containing nucleoside triphosphate hydrolases"/>
    <property type="match status" value="1"/>
</dbReference>
<dbReference type="PANTHER" id="PTHR12784:SF3">
    <property type="entry name" value="NEURON NAVIGATOR 1"/>
    <property type="match status" value="1"/>
</dbReference>
<dbReference type="InterPro" id="IPR003593">
    <property type="entry name" value="AAA+_ATPase"/>
</dbReference>
<feature type="compositionally biased region" description="Basic and acidic residues" evidence="17">
    <location>
        <begin position="765"/>
        <end position="782"/>
    </location>
</feature>
<feature type="compositionally biased region" description="Low complexity" evidence="17">
    <location>
        <begin position="1143"/>
        <end position="1158"/>
    </location>
</feature>
<keyword evidence="10" id="KW-0007">Acetylation</keyword>
<feature type="region of interest" description="Disordered" evidence="17">
    <location>
        <begin position="42"/>
        <end position="88"/>
    </location>
</feature>
<evidence type="ECO:0000256" key="14">
    <source>
        <dbReference type="ARBA" id="ARBA00064590"/>
    </source>
</evidence>
<evidence type="ECO:0000256" key="4">
    <source>
        <dbReference type="ARBA" id="ARBA00022481"/>
    </source>
</evidence>
<evidence type="ECO:0000256" key="12">
    <source>
        <dbReference type="ARBA" id="ARBA00023212"/>
    </source>
</evidence>
<keyword evidence="7" id="KW-0493">Microtubule</keyword>
<feature type="compositionally biased region" description="Low complexity" evidence="17">
    <location>
        <begin position="327"/>
        <end position="338"/>
    </location>
</feature>
<feature type="domain" description="AAA+ ATPase" evidence="18">
    <location>
        <begin position="1492"/>
        <end position="1631"/>
    </location>
</feature>
<feature type="region of interest" description="Disordered" evidence="17">
    <location>
        <begin position="904"/>
        <end position="983"/>
    </location>
</feature>
<feature type="region of interest" description="Disordered" evidence="17">
    <location>
        <begin position="1304"/>
        <end position="1329"/>
    </location>
</feature>
<evidence type="ECO:0000256" key="13">
    <source>
        <dbReference type="ARBA" id="ARBA00059345"/>
    </source>
</evidence>
<dbReference type="Ensembl" id="ENSCCRT00000180291.1">
    <property type="protein sequence ID" value="ENSCCRP00000124837.1"/>
    <property type="gene ID" value="ENSCCRG00000066630.1"/>
</dbReference>
<dbReference type="GeneTree" id="ENSGT00940000156637"/>
<dbReference type="Pfam" id="PF25408">
    <property type="entry name" value="AAA_lid_NAV1"/>
    <property type="match status" value="1"/>
</dbReference>
<evidence type="ECO:0000256" key="6">
    <source>
        <dbReference type="ARBA" id="ARBA00022553"/>
    </source>
</evidence>
<dbReference type="GO" id="GO:0001578">
    <property type="term" value="P:microtubule bundle formation"/>
    <property type="evidence" value="ECO:0007669"/>
    <property type="project" value="TreeGrafter"/>
</dbReference>
<feature type="region of interest" description="Disordered" evidence="17">
    <location>
        <begin position="426"/>
        <end position="481"/>
    </location>
</feature>
<feature type="region of interest" description="Disordered" evidence="17">
    <location>
        <begin position="145"/>
        <end position="259"/>
    </location>
</feature>
<keyword evidence="4" id="KW-0488">Methylation</keyword>
<sequence>MQPRERRERERERERERGEGLLLRAALLSFGCCTAQQQDGLVKGGKKTSDCCSLTRRNRKNKGKGTSREGAGMAAKRGKSGVPQSVPRSELKVYRVGSTEGRIPVPSSLRKQRSLTNLAVLTDAEKKMQLYEPKWCDDMSKAASGHLKMGKPKPAAGGGVGGSQLSRNLSKSDHSLFQGKPKTFTPLAAPGALGKGQSRIPRGPYVEVKPLSKTSDDCKSDDDILSSKAKASGKKPVAGSSGDPEAKGQGEEGGDKPFLKVDPELVVTVLGDLEQLLFSQMLDPESQRKRTVQNVLDLRQNLEETMSSLRGTHSVCYDSDETNARSISSLSNRSSPLSWRHGQSSPRLQAGDAPSSTGSSYVSGSKASSQYTSHTMPARCSSRLSHTSRSEFIEGLDPGDRDLKHGYLSDSDVLCKSLNDDDDDDNLANGWDESSSISSGLSDASDNLSSEELNASSSLNSLPTTPVGSRRNSSAMLRTDAEKRSLVESGLAWYSEDSKSLRKADGVYDTGSLKSEPSSKWRKTRLPDGSPQDKAGKGELKKPQSLGQPGSYKKGRNRPVGVTSPITHTSQSVLKVAGDTKAVDKVKMSVKATGLQRSRSDAGRDIEHRKPPSGLVKPSAGGSFGYKKPPTTGTATFLTAGGATITSGSATVGKTPKSSGIPIKPVPGGGGRKNSLDASGSEQGFLAPNARGSIQYRSLPRPAKSSTMSLTGRPSSRPVSGSIDASLLTLKPVPPLSSTMPTRGKDGGSLKAASRPSTTGPVNQTDREKEKERAKAKADLEIKLSSPTSTPRYDPLLLSSKSLVHPSSLAHLDKLNSNSLDSCITIQDLPPKIPPYSKLQDLAGSRVSPRLTPSPAPVLHIDSPSCFSGQALSVSSSPILYPKMSGLHRSMESLPLHMSVPIKHDLGDPEETRNTGTWGTSSRTSITLGDSLQTDRNTFPKKGLSRYGNGQSDGEVRERRHSHTITSMTDSESPPLLSGSGSQITRSNSIPANDMGYELYGTSPLSSSLSKSMMRSGSFREPSEDVHGSVLSLASNASSNYSSQIRILRRELETSQDKVTSLTNQLSANANLVAAFEQSLALMTARLQSLSVTSEQKDSELVDLKETIEVLTSKNTEAQSIIQVALNVPDTTPKELQIDRQNSSESISSLNSITSHSSAGSLKEQEAKKKKKKSWLRSSFNKAFSKKGSKAPYADIEEIATPVTSAPSSPKIHHNVDNASSKASTSTSGSDVCVYGRSCEGHEDTEHEEKVVSELRSELWEKERKLTDIRLEALSSAHQLEQLQEAMTNMQMTVENLKAENDQLKTVGPSSRPPSSTSQSSGLGSLGISSPRQSVSSFVSVRLTDVFQSPTTTLQKDESLVRVLVRIPNQHLFKDVKQLEFFIGTVKISGRTDWFALDSAVIQAFKEYLAVVDPSSSLALSQDSIYSYSLSHLKRVLGAQPPETPPVRLYSKGSSCISVTLKGLKEKCVDVLVFETLIPKPMMQHYISLLLKHRRLILSGPSGTGKTYLTSRLAEYLVERSAREVTPAITTTFNMHRQSCKDLQLYLANLANQIDRESSTAEIPLVVILDDVHDATSLSELVNGALTCKYHKCPYIIGTTNQPVKMTPNHGLHLSFRMVMFSNNVEPANGFLVRYLHRKLMEAEDPRSMKNEDLLRVLDWVPRLWYHLHTFLEKHCTSDFLIGPCFFLSCPVTVEEFRTWFIDLWNHSIIPYLQEGAKDGIKVHGQKSVWEDPVEWVRGSLPWPSAQQDQAKLFHLPPPSTGPGSPSQPGDDRPHKETPPSSVESDPLMAMLLKLQEAANYIESPEKETDPRLPPL</sequence>
<feature type="compositionally biased region" description="Low complexity" evidence="17">
    <location>
        <begin position="973"/>
        <end position="982"/>
    </location>
</feature>
<feature type="region of interest" description="Disordered" evidence="17">
    <location>
        <begin position="505"/>
        <end position="628"/>
    </location>
</feature>
<evidence type="ECO:0000256" key="8">
    <source>
        <dbReference type="ARBA" id="ARBA00022782"/>
    </source>
</evidence>
<accession>A0A9J7YXM9</accession>
<keyword evidence="12" id="KW-0206">Cytoskeleton</keyword>
<keyword evidence="3" id="KW-0217">Developmental protein</keyword>
<dbReference type="GO" id="GO:0001764">
    <property type="term" value="P:neuron migration"/>
    <property type="evidence" value="ECO:0007669"/>
    <property type="project" value="TreeGrafter"/>
</dbReference>
<dbReference type="InterPro" id="IPR039041">
    <property type="entry name" value="Nav/unc-53"/>
</dbReference>
<dbReference type="InterPro" id="IPR057568">
    <property type="entry name" value="CortBP2_NAV1-like_AAA_lid"/>
</dbReference>
<feature type="compositionally biased region" description="Basic residues" evidence="17">
    <location>
        <begin position="56"/>
        <end position="65"/>
    </location>
</feature>
<feature type="compositionally biased region" description="Polar residues" evidence="17">
    <location>
        <begin position="914"/>
        <end position="937"/>
    </location>
</feature>
<evidence type="ECO:0000256" key="17">
    <source>
        <dbReference type="SAM" id="MobiDB-lite"/>
    </source>
</evidence>
<feature type="compositionally biased region" description="Basic and acidic residues" evidence="17">
    <location>
        <begin position="904"/>
        <end position="913"/>
    </location>
</feature>
<proteinExistence type="inferred from homology"/>
<evidence type="ECO:0000256" key="7">
    <source>
        <dbReference type="ARBA" id="ARBA00022701"/>
    </source>
</evidence>
<dbReference type="PANTHER" id="PTHR12784">
    <property type="entry name" value="STEERIN"/>
    <property type="match status" value="1"/>
</dbReference>
<dbReference type="InterPro" id="IPR057126">
    <property type="entry name" value="NAV1-like_ubiquitin-like"/>
</dbReference>
<feature type="region of interest" description="Disordered" evidence="17">
    <location>
        <begin position="327"/>
        <end position="386"/>
    </location>
</feature>
<feature type="region of interest" description="Disordered" evidence="17">
    <location>
        <begin position="1753"/>
        <end position="1787"/>
    </location>
</feature>
<keyword evidence="9" id="KW-0524">Neurogenesis</keyword>
<evidence type="ECO:0000313" key="19">
    <source>
        <dbReference type="Ensembl" id="ENSCCRP00000124837.1"/>
    </source>
</evidence>
<keyword evidence="5" id="KW-0963">Cytoplasm</keyword>
<evidence type="ECO:0000259" key="18">
    <source>
        <dbReference type="SMART" id="SM00382"/>
    </source>
</evidence>
<evidence type="ECO:0000256" key="1">
    <source>
        <dbReference type="ARBA" id="ARBA00004245"/>
    </source>
</evidence>
<comment type="subunit">
    <text evidence="14">Interacts with tubulin.</text>
</comment>
<reference evidence="19" key="1">
    <citation type="submission" date="2025-08" db="UniProtKB">
        <authorList>
            <consortium name="Ensembl"/>
        </authorList>
    </citation>
    <scope>IDENTIFICATION</scope>
</reference>
<protein>
    <recommendedName>
        <fullName evidence="15">Neuron navigator 1</fullName>
    </recommendedName>
    <alternativeName>
        <fullName evidence="16">Pore membrane and/or filament-interacting-like protein 3</fullName>
    </alternativeName>
</protein>
<feature type="compositionally biased region" description="Basic and acidic residues" evidence="17">
    <location>
        <begin position="598"/>
        <end position="610"/>
    </location>
</feature>
<feature type="region of interest" description="Disordered" evidence="17">
    <location>
        <begin position="1203"/>
        <end position="1231"/>
    </location>
</feature>
<keyword evidence="11" id="KW-0175">Coiled coil</keyword>
<evidence type="ECO:0000256" key="15">
    <source>
        <dbReference type="ARBA" id="ARBA00067341"/>
    </source>
</evidence>
<evidence type="ECO:0000313" key="20">
    <source>
        <dbReference type="Proteomes" id="UP001108240"/>
    </source>
</evidence>
<dbReference type="InterPro" id="IPR027417">
    <property type="entry name" value="P-loop_NTPase"/>
</dbReference>
<dbReference type="Proteomes" id="UP001108240">
    <property type="component" value="Unplaced"/>
</dbReference>
<dbReference type="SMART" id="SM00382">
    <property type="entry name" value="AAA"/>
    <property type="match status" value="1"/>
</dbReference>
<evidence type="ECO:0000256" key="10">
    <source>
        <dbReference type="ARBA" id="ARBA00022990"/>
    </source>
</evidence>
<dbReference type="FunFam" id="3.40.50.300:FF:000409">
    <property type="entry name" value="Neuron navigator 1"/>
    <property type="match status" value="1"/>
</dbReference>
<evidence type="ECO:0000256" key="5">
    <source>
        <dbReference type="ARBA" id="ARBA00022490"/>
    </source>
</evidence>
<feature type="compositionally biased region" description="Low complexity" evidence="17">
    <location>
        <begin position="1308"/>
        <end position="1329"/>
    </location>
</feature>
<comment type="similarity">
    <text evidence="2">Belongs to the Nav/unc-53 family.</text>
</comment>
<feature type="compositionally biased region" description="Polar residues" evidence="17">
    <location>
        <begin position="647"/>
        <end position="658"/>
    </location>
</feature>
<keyword evidence="20" id="KW-1185">Reference proteome</keyword>
<feature type="compositionally biased region" description="Polar residues" evidence="17">
    <location>
        <begin position="755"/>
        <end position="764"/>
    </location>
</feature>
<feature type="compositionally biased region" description="Basic and acidic residues" evidence="17">
    <location>
        <begin position="244"/>
        <end position="259"/>
    </location>
</feature>
<organism evidence="19 20">
    <name type="scientific">Cyprinus carpio carpio</name>
    <dbReference type="NCBI Taxonomy" id="630221"/>
    <lineage>
        <taxon>Eukaryota</taxon>
        <taxon>Metazoa</taxon>
        <taxon>Chordata</taxon>
        <taxon>Craniata</taxon>
        <taxon>Vertebrata</taxon>
        <taxon>Euteleostomi</taxon>
        <taxon>Actinopterygii</taxon>
        <taxon>Neopterygii</taxon>
        <taxon>Teleostei</taxon>
        <taxon>Ostariophysi</taxon>
        <taxon>Cypriniformes</taxon>
        <taxon>Cyprinidae</taxon>
        <taxon>Cyprininae</taxon>
        <taxon>Cyprinus</taxon>
    </lineage>
</organism>
<feature type="compositionally biased region" description="Polar residues" evidence="17">
    <location>
        <begin position="704"/>
        <end position="719"/>
    </location>
</feature>
<evidence type="ECO:0000256" key="11">
    <source>
        <dbReference type="ARBA" id="ARBA00023054"/>
    </source>
</evidence>
<dbReference type="GO" id="GO:0005874">
    <property type="term" value="C:microtubule"/>
    <property type="evidence" value="ECO:0007669"/>
    <property type="project" value="UniProtKB-KW"/>
</dbReference>
<name>A0A9J7YXM9_CYPCA</name>
<evidence type="ECO:0000256" key="3">
    <source>
        <dbReference type="ARBA" id="ARBA00022473"/>
    </source>
</evidence>
<dbReference type="GO" id="GO:0043194">
    <property type="term" value="C:axon initial segment"/>
    <property type="evidence" value="ECO:0007669"/>
    <property type="project" value="TreeGrafter"/>
</dbReference>
<dbReference type="Gene3D" id="3.40.50.300">
    <property type="entry name" value="P-loop containing nucleotide triphosphate hydrolases"/>
    <property type="match status" value="1"/>
</dbReference>
<evidence type="ECO:0000256" key="16">
    <source>
        <dbReference type="ARBA" id="ARBA00080430"/>
    </source>
</evidence>
<feature type="compositionally biased region" description="Low complexity" evidence="17">
    <location>
        <begin position="355"/>
        <end position="369"/>
    </location>
</feature>
<feature type="compositionally biased region" description="Low complexity" evidence="17">
    <location>
        <begin position="432"/>
        <end position="462"/>
    </location>
</feature>
<evidence type="ECO:0000256" key="2">
    <source>
        <dbReference type="ARBA" id="ARBA00006255"/>
    </source>
</evidence>
<keyword evidence="8" id="KW-0221">Differentiation</keyword>